<protein>
    <submittedName>
        <fullName evidence="1">Uncharacterized protein</fullName>
    </submittedName>
</protein>
<dbReference type="EMBL" id="JNGW01000124">
    <property type="protein sequence ID" value="KDR51049.1"/>
    <property type="molecule type" value="Genomic_DNA"/>
</dbReference>
<dbReference type="AlphaFoldDB" id="A0A069QG94"/>
<dbReference type="PATRIC" id="fig|1122985.7.peg.2979"/>
<dbReference type="HOGENOM" id="CLU_211018_0_0_10"/>
<evidence type="ECO:0000313" key="1">
    <source>
        <dbReference type="EMBL" id="KDR51049.1"/>
    </source>
</evidence>
<comment type="caution">
    <text evidence="1">The sequence shown here is derived from an EMBL/GenBank/DDBJ whole genome shotgun (WGS) entry which is preliminary data.</text>
</comment>
<sequence length="58" mass="6608">MGLGAPFRQGRSLSLPTLPFQQTNRYAVVSAKQAAIDLWLKCLAWRVRHLKDQRLRGS</sequence>
<proteinExistence type="predicted"/>
<organism evidence="1 2">
    <name type="scientific">Hoylesella loescheii DSM 19665 = JCM 12249 = ATCC 15930</name>
    <dbReference type="NCBI Taxonomy" id="1122985"/>
    <lineage>
        <taxon>Bacteria</taxon>
        <taxon>Pseudomonadati</taxon>
        <taxon>Bacteroidota</taxon>
        <taxon>Bacteroidia</taxon>
        <taxon>Bacteroidales</taxon>
        <taxon>Prevotellaceae</taxon>
        <taxon>Hoylesella</taxon>
    </lineage>
</organism>
<keyword evidence="2" id="KW-1185">Reference proteome</keyword>
<dbReference type="Proteomes" id="UP000027442">
    <property type="component" value="Unassembled WGS sequence"/>
</dbReference>
<reference evidence="1 2" key="1">
    <citation type="submission" date="2013-08" db="EMBL/GenBank/DDBJ databases">
        <authorList>
            <person name="Weinstock G."/>
            <person name="Sodergren E."/>
            <person name="Wylie T."/>
            <person name="Fulton L."/>
            <person name="Fulton R."/>
            <person name="Fronick C."/>
            <person name="O'Laughlin M."/>
            <person name="Godfrey J."/>
            <person name="Miner T."/>
            <person name="Herter B."/>
            <person name="Appelbaum E."/>
            <person name="Cordes M."/>
            <person name="Lek S."/>
            <person name="Wollam A."/>
            <person name="Pepin K.H."/>
            <person name="Palsikar V.B."/>
            <person name="Mitreva M."/>
            <person name="Wilson R.K."/>
        </authorList>
    </citation>
    <scope>NUCLEOTIDE SEQUENCE [LARGE SCALE GENOMIC DNA]</scope>
    <source>
        <strain evidence="1 2">ATCC 15930</strain>
    </source>
</reference>
<accession>A0A069QG94</accession>
<gene>
    <name evidence="1" type="ORF">HMPREF1991_02882</name>
</gene>
<evidence type="ECO:0000313" key="2">
    <source>
        <dbReference type="Proteomes" id="UP000027442"/>
    </source>
</evidence>
<name>A0A069QG94_HOYLO</name>